<dbReference type="Pfam" id="PF00999">
    <property type="entry name" value="Na_H_Exchanger"/>
    <property type="match status" value="1"/>
</dbReference>
<keyword evidence="4 7" id="KW-1133">Transmembrane helix</keyword>
<accession>A0A7W7K523</accession>
<feature type="transmembrane region" description="Helical" evidence="7">
    <location>
        <begin position="65"/>
        <end position="84"/>
    </location>
</feature>
<evidence type="ECO:0000313" key="10">
    <source>
        <dbReference type="Proteomes" id="UP000575241"/>
    </source>
</evidence>
<comment type="caution">
    <text evidence="9">The sequence shown here is derived from an EMBL/GenBank/DDBJ whole genome shotgun (WGS) entry which is preliminary data.</text>
</comment>
<dbReference type="InterPro" id="IPR006153">
    <property type="entry name" value="Cation/H_exchanger_TM"/>
</dbReference>
<evidence type="ECO:0000256" key="7">
    <source>
        <dbReference type="SAM" id="Phobius"/>
    </source>
</evidence>
<proteinExistence type="predicted"/>
<organism evidence="9 10">
    <name type="scientific">Sphingomonas kyeonggiensis</name>
    <dbReference type="NCBI Taxonomy" id="1268553"/>
    <lineage>
        <taxon>Bacteria</taxon>
        <taxon>Pseudomonadati</taxon>
        <taxon>Pseudomonadota</taxon>
        <taxon>Alphaproteobacteria</taxon>
        <taxon>Sphingomonadales</taxon>
        <taxon>Sphingomonadaceae</taxon>
        <taxon>Sphingomonas</taxon>
    </lineage>
</organism>
<evidence type="ECO:0000256" key="6">
    <source>
        <dbReference type="ARBA" id="ARBA00023136"/>
    </source>
</evidence>
<feature type="transmembrane region" description="Helical" evidence="7">
    <location>
        <begin position="406"/>
        <end position="430"/>
    </location>
</feature>
<dbReference type="PANTHER" id="PTHR32468">
    <property type="entry name" value="CATION/H + ANTIPORTER"/>
    <property type="match status" value="1"/>
</dbReference>
<keyword evidence="3 7" id="KW-0812">Transmembrane</keyword>
<feature type="transmembrane region" description="Helical" evidence="7">
    <location>
        <begin position="231"/>
        <end position="249"/>
    </location>
</feature>
<feature type="transmembrane region" description="Helical" evidence="7">
    <location>
        <begin position="347"/>
        <end position="368"/>
    </location>
</feature>
<keyword evidence="2" id="KW-0813">Transport</keyword>
<feature type="transmembrane region" description="Helical" evidence="7">
    <location>
        <begin position="99"/>
        <end position="119"/>
    </location>
</feature>
<keyword evidence="5" id="KW-0406">Ion transport</keyword>
<feature type="transmembrane region" description="Helical" evidence="7">
    <location>
        <begin position="34"/>
        <end position="53"/>
    </location>
</feature>
<dbReference type="AlphaFoldDB" id="A0A7W7K523"/>
<evidence type="ECO:0000313" key="9">
    <source>
        <dbReference type="EMBL" id="MBB4841207.1"/>
    </source>
</evidence>
<feature type="transmembrane region" description="Helical" evidence="7">
    <location>
        <begin position="317"/>
        <end position="335"/>
    </location>
</feature>
<feature type="transmembrane region" description="Helical" evidence="7">
    <location>
        <begin position="131"/>
        <end position="154"/>
    </location>
</feature>
<protein>
    <submittedName>
        <fullName evidence="9">Kef-type K+ transport system membrane component KefB</fullName>
    </submittedName>
</protein>
<dbReference type="GO" id="GO:0016020">
    <property type="term" value="C:membrane"/>
    <property type="evidence" value="ECO:0007669"/>
    <property type="project" value="UniProtKB-SubCell"/>
</dbReference>
<feature type="domain" description="Cation/H+ exchanger transmembrane" evidence="8">
    <location>
        <begin position="50"/>
        <end position="428"/>
    </location>
</feature>
<dbReference type="GO" id="GO:0015297">
    <property type="term" value="F:antiporter activity"/>
    <property type="evidence" value="ECO:0007669"/>
    <property type="project" value="InterPro"/>
</dbReference>
<reference evidence="9 10" key="1">
    <citation type="submission" date="2020-08" db="EMBL/GenBank/DDBJ databases">
        <title>Functional genomics of gut bacteria from endangered species of beetles.</title>
        <authorList>
            <person name="Carlos-Shanley C."/>
        </authorList>
    </citation>
    <scope>NUCLEOTIDE SEQUENCE [LARGE SCALE GENOMIC DNA]</scope>
    <source>
        <strain evidence="9 10">S00224</strain>
    </source>
</reference>
<dbReference type="Proteomes" id="UP000575241">
    <property type="component" value="Unassembled WGS sequence"/>
</dbReference>
<evidence type="ECO:0000256" key="1">
    <source>
        <dbReference type="ARBA" id="ARBA00004141"/>
    </source>
</evidence>
<dbReference type="RefSeq" id="WP_184170475.1">
    <property type="nucleotide sequence ID" value="NZ_JACHLN010000004.1"/>
</dbReference>
<keyword evidence="10" id="KW-1185">Reference proteome</keyword>
<dbReference type="InterPro" id="IPR050794">
    <property type="entry name" value="CPA2_transporter"/>
</dbReference>
<gene>
    <name evidence="9" type="ORF">HNP52_004304</name>
</gene>
<comment type="subcellular location">
    <subcellularLocation>
        <location evidence="1">Membrane</location>
        <topology evidence="1">Multi-pass membrane protein</topology>
    </subcellularLocation>
</comment>
<dbReference type="InterPro" id="IPR038770">
    <property type="entry name" value="Na+/solute_symporter_sf"/>
</dbReference>
<dbReference type="PANTHER" id="PTHR32468:SF0">
    <property type="entry name" value="K(+)_H(+) ANTIPORTER 1"/>
    <property type="match status" value="1"/>
</dbReference>
<evidence type="ECO:0000256" key="2">
    <source>
        <dbReference type="ARBA" id="ARBA00022448"/>
    </source>
</evidence>
<feature type="transmembrane region" description="Helical" evidence="7">
    <location>
        <begin position="380"/>
        <end position="400"/>
    </location>
</feature>
<dbReference type="Gene3D" id="1.20.1530.20">
    <property type="match status" value="1"/>
</dbReference>
<dbReference type="EMBL" id="JACHLN010000004">
    <property type="protein sequence ID" value="MBB4841207.1"/>
    <property type="molecule type" value="Genomic_DNA"/>
</dbReference>
<evidence type="ECO:0000256" key="5">
    <source>
        <dbReference type="ARBA" id="ARBA00023065"/>
    </source>
</evidence>
<evidence type="ECO:0000256" key="4">
    <source>
        <dbReference type="ARBA" id="ARBA00022989"/>
    </source>
</evidence>
<name>A0A7W7K523_9SPHN</name>
<evidence type="ECO:0000256" key="3">
    <source>
        <dbReference type="ARBA" id="ARBA00022692"/>
    </source>
</evidence>
<dbReference type="GO" id="GO:1902600">
    <property type="term" value="P:proton transmembrane transport"/>
    <property type="evidence" value="ECO:0007669"/>
    <property type="project" value="InterPro"/>
</dbReference>
<sequence>MLDLLNSAWHALTDVLSPHGPAVNAAKSYAPGDYSIHFFLQLAIIILACRVVGWLGQKFLKQPQVVGEMIAGVVLGPSLFGLFFPDLQLAIFPKETRNVLYTGAQLGVGLYMFMVGLTLRLDHFKSKAKSAAGVSAAGIAAPFLLAALITPFLLTVPGLFTPGISQSNATLFMGACIALTAFPMLARIINENGLANSSLGTLSLTAGAFDDAASWCVLALVLATFGAGPGVAVLAIGGAILYAGFMLIWGRKLLAPLGRIVEEKGEMTTGMLAVTMMLFCLSAFVMDAIGIHAIFGGFLMGVCMPRGLFVRELQRKVEPIAVVLLLPMFFTYSGLNTRMDMVNSVELLLIALGVLAVSILAKFGACWAAARLAGEDNRTALGIGALMNSRGLMELIIINIGLQKGIIGPTLFSMLVLMAIVTTVMATPLFELVYGRKARETGELGARGEPEPQLAAA</sequence>
<keyword evidence="6 7" id="KW-0472">Membrane</keyword>
<feature type="transmembrane region" description="Helical" evidence="7">
    <location>
        <begin position="169"/>
        <end position="189"/>
    </location>
</feature>
<feature type="transmembrane region" description="Helical" evidence="7">
    <location>
        <begin position="291"/>
        <end position="310"/>
    </location>
</feature>
<evidence type="ECO:0000259" key="8">
    <source>
        <dbReference type="Pfam" id="PF00999"/>
    </source>
</evidence>